<keyword evidence="4 5" id="KW-0067">ATP-binding</keyword>
<dbReference type="SUPFAM" id="SSF48452">
    <property type="entry name" value="TPR-like"/>
    <property type="match status" value="1"/>
</dbReference>
<keyword evidence="1" id="KW-0808">Transferase</keyword>
<dbReference type="InterPro" id="IPR000719">
    <property type="entry name" value="Prot_kinase_dom"/>
</dbReference>
<accession>A0ABS7TRW7</accession>
<feature type="domain" description="Protein kinase" evidence="7">
    <location>
        <begin position="50"/>
        <end position="326"/>
    </location>
</feature>
<dbReference type="EMBL" id="JAIRAU010000023">
    <property type="protein sequence ID" value="MBZ5710961.1"/>
    <property type="molecule type" value="Genomic_DNA"/>
</dbReference>
<keyword evidence="9" id="KW-1185">Reference proteome</keyword>
<evidence type="ECO:0000256" key="4">
    <source>
        <dbReference type="ARBA" id="ARBA00022840"/>
    </source>
</evidence>
<sequence>MPDPGDAPDDASRAPTSPAALEVRRIKAAAHAKLFGGKEPGAQPQKIARYAVLQSLGVGGMGEVYLAYDDKLDRKVAIKLVRLDRDGGLERASTRLIREAQALAQLSHPNVVQVYETGNFEGRVFIAMEFVRGVHMRRWLETATRTWRQVLDAYLQAGHGLAAAHRRGMVHRDFKPENVLVGDDGRVRVVDFGLVRNAPDPDVGGADGGDNVSAEDLERSSRLTQSGALMGTPSYMSPEQFQGLKATEKSDQFAFCVAVYRGLYGWHPFASETRAELKRRVMAGLIAPPPRDARVPSGIYGVLVRGLHADPAQRYPSMEALLADLAAPPRRRRAGVVLAAGLAGLAAVALALVAPRPDHACEWATSFELPAPGSSLAGAFEATGLPFAAATAARAGAQLDRYAADLTRARAAACSGPLAAEPVRERHRACLDRRSRDLAVVTRALARLRPEQLGEAERMAESLPGIAPCFDPDNLVGPVAAAPDLAAALDEARVSALAGRHADAVRQVDRVFKEVGGDPLRAEAAALLGHVSCERGVEHQGRDQLATALNLAITHRDDDLVADVLRYLAGCTRDEAVARLAGATAERLRDPRRLTEVALLRAELLAEQGDPTSAQMLLRDTLARVDDRPATAARIELLRGRMLAIQGGNHEARAHLDFALALLAGLPRHPAVADALEEHARLHLRLGEKPHARLRFGEALAIRSALPGQEAALARLHLALADLAAAAGERSRAHRHYAEAVALASRAPDLLPRQDLARAETGRDSATGPRKPITPPGPLRKP</sequence>
<dbReference type="Gene3D" id="3.30.200.20">
    <property type="entry name" value="Phosphorylase Kinase, domain 1"/>
    <property type="match status" value="1"/>
</dbReference>
<dbReference type="InterPro" id="IPR011009">
    <property type="entry name" value="Kinase-like_dom_sf"/>
</dbReference>
<dbReference type="PANTHER" id="PTHR43289:SF6">
    <property type="entry name" value="SERINE_THREONINE-PROTEIN KINASE NEKL-3"/>
    <property type="match status" value="1"/>
</dbReference>
<dbReference type="PANTHER" id="PTHR43289">
    <property type="entry name" value="MITOGEN-ACTIVATED PROTEIN KINASE KINASE KINASE 20-RELATED"/>
    <property type="match status" value="1"/>
</dbReference>
<protein>
    <submittedName>
        <fullName evidence="8">Serine/threonine-protein kinase</fullName>
    </submittedName>
</protein>
<feature type="compositionally biased region" description="Pro residues" evidence="6">
    <location>
        <begin position="772"/>
        <end position="782"/>
    </location>
</feature>
<dbReference type="Pfam" id="PF13424">
    <property type="entry name" value="TPR_12"/>
    <property type="match status" value="1"/>
</dbReference>
<comment type="caution">
    <text evidence="8">The sequence shown here is derived from an EMBL/GenBank/DDBJ whole genome shotgun (WGS) entry which is preliminary data.</text>
</comment>
<organism evidence="8 9">
    <name type="scientific">Nannocystis pusilla</name>
    <dbReference type="NCBI Taxonomy" id="889268"/>
    <lineage>
        <taxon>Bacteria</taxon>
        <taxon>Pseudomonadati</taxon>
        <taxon>Myxococcota</taxon>
        <taxon>Polyangia</taxon>
        <taxon>Nannocystales</taxon>
        <taxon>Nannocystaceae</taxon>
        <taxon>Nannocystis</taxon>
    </lineage>
</organism>
<dbReference type="InterPro" id="IPR017441">
    <property type="entry name" value="Protein_kinase_ATP_BS"/>
</dbReference>
<dbReference type="Proteomes" id="UP001139031">
    <property type="component" value="Unassembled WGS sequence"/>
</dbReference>
<reference evidence="8" key="1">
    <citation type="submission" date="2021-08" db="EMBL/GenBank/DDBJ databases">
        <authorList>
            <person name="Stevens D.C."/>
        </authorList>
    </citation>
    <scope>NUCLEOTIDE SEQUENCE</scope>
    <source>
        <strain evidence="8">DSM 53165</strain>
    </source>
</reference>
<feature type="binding site" evidence="5">
    <location>
        <position position="79"/>
    </location>
    <ligand>
        <name>ATP</name>
        <dbReference type="ChEBI" id="CHEBI:30616"/>
    </ligand>
</feature>
<evidence type="ECO:0000313" key="9">
    <source>
        <dbReference type="Proteomes" id="UP001139031"/>
    </source>
</evidence>
<evidence type="ECO:0000256" key="3">
    <source>
        <dbReference type="ARBA" id="ARBA00022777"/>
    </source>
</evidence>
<dbReference type="GO" id="GO:0016301">
    <property type="term" value="F:kinase activity"/>
    <property type="evidence" value="ECO:0007669"/>
    <property type="project" value="UniProtKB-KW"/>
</dbReference>
<keyword evidence="2 5" id="KW-0547">Nucleotide-binding</keyword>
<dbReference type="CDD" id="cd14014">
    <property type="entry name" value="STKc_PknB_like"/>
    <property type="match status" value="1"/>
</dbReference>
<evidence type="ECO:0000256" key="2">
    <source>
        <dbReference type="ARBA" id="ARBA00022741"/>
    </source>
</evidence>
<evidence type="ECO:0000256" key="5">
    <source>
        <dbReference type="PROSITE-ProRule" id="PRU10141"/>
    </source>
</evidence>
<gene>
    <name evidence="8" type="ORF">K7C98_17080</name>
</gene>
<evidence type="ECO:0000313" key="8">
    <source>
        <dbReference type="EMBL" id="MBZ5710961.1"/>
    </source>
</evidence>
<dbReference type="Pfam" id="PF00069">
    <property type="entry name" value="Pkinase"/>
    <property type="match status" value="1"/>
</dbReference>
<evidence type="ECO:0000256" key="1">
    <source>
        <dbReference type="ARBA" id="ARBA00022679"/>
    </source>
</evidence>
<feature type="region of interest" description="Disordered" evidence="6">
    <location>
        <begin position="752"/>
        <end position="782"/>
    </location>
</feature>
<name>A0ABS7TRW7_9BACT</name>
<dbReference type="RefSeq" id="WP_224192730.1">
    <property type="nucleotide sequence ID" value="NZ_JAIRAU010000023.1"/>
</dbReference>
<dbReference type="Gene3D" id="1.10.510.10">
    <property type="entry name" value="Transferase(Phosphotransferase) domain 1"/>
    <property type="match status" value="1"/>
</dbReference>
<dbReference type="PROSITE" id="PS00107">
    <property type="entry name" value="PROTEIN_KINASE_ATP"/>
    <property type="match status" value="1"/>
</dbReference>
<evidence type="ECO:0000259" key="7">
    <source>
        <dbReference type="PROSITE" id="PS50011"/>
    </source>
</evidence>
<evidence type="ECO:0000256" key="6">
    <source>
        <dbReference type="SAM" id="MobiDB-lite"/>
    </source>
</evidence>
<dbReference type="PROSITE" id="PS00108">
    <property type="entry name" value="PROTEIN_KINASE_ST"/>
    <property type="match status" value="1"/>
</dbReference>
<dbReference type="InterPro" id="IPR008271">
    <property type="entry name" value="Ser/Thr_kinase_AS"/>
</dbReference>
<dbReference type="SUPFAM" id="SSF56112">
    <property type="entry name" value="Protein kinase-like (PK-like)"/>
    <property type="match status" value="1"/>
</dbReference>
<keyword evidence="3 8" id="KW-0418">Kinase</keyword>
<dbReference type="InterPro" id="IPR011990">
    <property type="entry name" value="TPR-like_helical_dom_sf"/>
</dbReference>
<dbReference type="PROSITE" id="PS50011">
    <property type="entry name" value="PROTEIN_KINASE_DOM"/>
    <property type="match status" value="1"/>
</dbReference>
<dbReference type="Gene3D" id="1.25.40.10">
    <property type="entry name" value="Tetratricopeptide repeat domain"/>
    <property type="match status" value="1"/>
</dbReference>
<proteinExistence type="predicted"/>